<dbReference type="EMBL" id="BDQV01000074">
    <property type="protein sequence ID" value="GAY51773.1"/>
    <property type="molecule type" value="Genomic_DNA"/>
</dbReference>
<sequence>MELSFLHKFLRTKGNRWGRSCSSQHRPPRDSASPGGKGDRATEKNNGVHPCDLSLIKCQDYPKILTFEELKVMTGQFQERYWAGRYSTLDIKPKISARDNFNAKGANFGFVEMIEPGPEPSCETMKGTAGYWL</sequence>
<reference evidence="2 3" key="1">
    <citation type="journal article" date="2017" name="Front. Genet.">
        <title>Draft sequencing of the heterozygous diploid genome of Satsuma (Citrus unshiu Marc.) using a hybrid assembly approach.</title>
        <authorList>
            <person name="Shimizu T."/>
            <person name="Tanizawa Y."/>
            <person name="Mochizuki T."/>
            <person name="Nagasaki H."/>
            <person name="Yoshioka T."/>
            <person name="Toyoda A."/>
            <person name="Fujiyama A."/>
            <person name="Kaminuma E."/>
            <person name="Nakamura Y."/>
        </authorList>
    </citation>
    <scope>NUCLEOTIDE SEQUENCE [LARGE SCALE GENOMIC DNA]</scope>
    <source>
        <strain evidence="3">cv. Miyagawa wase</strain>
    </source>
</reference>
<evidence type="ECO:0000313" key="3">
    <source>
        <dbReference type="Proteomes" id="UP000236630"/>
    </source>
</evidence>
<keyword evidence="3" id="KW-1185">Reference proteome</keyword>
<protein>
    <submittedName>
        <fullName evidence="2">Uncharacterized protein</fullName>
    </submittedName>
</protein>
<dbReference type="Proteomes" id="UP000236630">
    <property type="component" value="Unassembled WGS sequence"/>
</dbReference>
<feature type="region of interest" description="Disordered" evidence="1">
    <location>
        <begin position="17"/>
        <end position="48"/>
    </location>
</feature>
<comment type="caution">
    <text evidence="2">The sequence shown here is derived from an EMBL/GenBank/DDBJ whole genome shotgun (WGS) entry which is preliminary data.</text>
</comment>
<proteinExistence type="predicted"/>
<gene>
    <name evidence="2" type="ORF">CUMW_136780</name>
</gene>
<evidence type="ECO:0000313" key="2">
    <source>
        <dbReference type="EMBL" id="GAY51773.1"/>
    </source>
</evidence>
<dbReference type="AlphaFoldDB" id="A0A2H5PHC8"/>
<accession>A0A2H5PHC8</accession>
<organism evidence="2 3">
    <name type="scientific">Citrus unshiu</name>
    <name type="common">Satsuma mandarin</name>
    <name type="synonym">Citrus nobilis var. unshiu</name>
    <dbReference type="NCBI Taxonomy" id="55188"/>
    <lineage>
        <taxon>Eukaryota</taxon>
        <taxon>Viridiplantae</taxon>
        <taxon>Streptophyta</taxon>
        <taxon>Embryophyta</taxon>
        <taxon>Tracheophyta</taxon>
        <taxon>Spermatophyta</taxon>
        <taxon>Magnoliopsida</taxon>
        <taxon>eudicotyledons</taxon>
        <taxon>Gunneridae</taxon>
        <taxon>Pentapetalae</taxon>
        <taxon>rosids</taxon>
        <taxon>malvids</taxon>
        <taxon>Sapindales</taxon>
        <taxon>Rutaceae</taxon>
        <taxon>Aurantioideae</taxon>
        <taxon>Citrus</taxon>
    </lineage>
</organism>
<name>A0A2H5PHC8_CITUN</name>
<evidence type="ECO:0000256" key="1">
    <source>
        <dbReference type="SAM" id="MobiDB-lite"/>
    </source>
</evidence>